<keyword evidence="2 4" id="KW-0012">Acyltransferase</keyword>
<dbReference type="InterPro" id="IPR016181">
    <property type="entry name" value="Acyl_CoA_acyltransferase"/>
</dbReference>
<evidence type="ECO:0000256" key="1">
    <source>
        <dbReference type="ARBA" id="ARBA00022679"/>
    </source>
</evidence>
<sequence length="157" mass="17074">MTERPPIEIRVDDLSGDDVRALVASHLDGMHASSPAESVHALGLDALRAPGVTVWSAWIDGELAGLGAMKALDPERAELKSMRVDDAFRGRGVGRAVLQHIMTDAAARGIRSLWLETGTTPDFDPARRLYESEGFAYCGPFEGYVEDPFSVFMTRAL</sequence>
<reference evidence="4 5" key="1">
    <citation type="submission" date="2023-11" db="EMBL/GenBank/DDBJ databases">
        <title>Genome sequence of Microbacterium rhizosphaerae KACC 19337.</title>
        <authorList>
            <person name="Choi H."/>
            <person name="Kim S."/>
            <person name="Kim Y."/>
            <person name="Kwon S.-W."/>
            <person name="Heo J."/>
        </authorList>
    </citation>
    <scope>NUCLEOTIDE SEQUENCE [LARGE SCALE GENOMIC DNA]</scope>
    <source>
        <strain evidence="4 5">KACC 19337</strain>
    </source>
</reference>
<proteinExistence type="predicted"/>
<dbReference type="InterPro" id="IPR050832">
    <property type="entry name" value="Bact_Acetyltransf"/>
</dbReference>
<dbReference type="EMBL" id="CP139368">
    <property type="protein sequence ID" value="WPR88844.1"/>
    <property type="molecule type" value="Genomic_DNA"/>
</dbReference>
<evidence type="ECO:0000259" key="3">
    <source>
        <dbReference type="PROSITE" id="PS51186"/>
    </source>
</evidence>
<dbReference type="PANTHER" id="PTHR43877:SF5">
    <property type="entry name" value="BLL8307 PROTEIN"/>
    <property type="match status" value="1"/>
</dbReference>
<dbReference type="PANTHER" id="PTHR43877">
    <property type="entry name" value="AMINOALKYLPHOSPHONATE N-ACETYLTRANSFERASE-RELATED-RELATED"/>
    <property type="match status" value="1"/>
</dbReference>
<name>A0ABZ0SHV2_9MICO</name>
<dbReference type="PROSITE" id="PS51186">
    <property type="entry name" value="GNAT"/>
    <property type="match status" value="1"/>
</dbReference>
<accession>A0ABZ0SHV2</accession>
<keyword evidence="1 4" id="KW-0808">Transferase</keyword>
<feature type="domain" description="N-acetyltransferase" evidence="3">
    <location>
        <begin position="9"/>
        <end position="157"/>
    </location>
</feature>
<evidence type="ECO:0000313" key="5">
    <source>
        <dbReference type="Proteomes" id="UP001323798"/>
    </source>
</evidence>
<dbReference type="InterPro" id="IPR000182">
    <property type="entry name" value="GNAT_dom"/>
</dbReference>
<dbReference type="Pfam" id="PF00583">
    <property type="entry name" value="Acetyltransf_1"/>
    <property type="match status" value="1"/>
</dbReference>
<dbReference type="RefSeq" id="WP_320941561.1">
    <property type="nucleotide sequence ID" value="NZ_BAABEU010000005.1"/>
</dbReference>
<dbReference type="Gene3D" id="3.40.630.30">
    <property type="match status" value="1"/>
</dbReference>
<evidence type="ECO:0000256" key="2">
    <source>
        <dbReference type="ARBA" id="ARBA00023315"/>
    </source>
</evidence>
<dbReference type="Proteomes" id="UP001323798">
    <property type="component" value="Chromosome"/>
</dbReference>
<dbReference type="SUPFAM" id="SSF55729">
    <property type="entry name" value="Acyl-CoA N-acyltransferases (Nat)"/>
    <property type="match status" value="1"/>
</dbReference>
<protein>
    <submittedName>
        <fullName evidence="4">GNAT family N-acetyltransferase</fullName>
        <ecNumber evidence="4">2.3.1.-</ecNumber>
    </submittedName>
</protein>
<gene>
    <name evidence="4" type="ORF">SM116_13865</name>
</gene>
<dbReference type="CDD" id="cd04301">
    <property type="entry name" value="NAT_SF"/>
    <property type="match status" value="1"/>
</dbReference>
<dbReference type="EC" id="2.3.1.-" evidence="4"/>
<keyword evidence="5" id="KW-1185">Reference proteome</keyword>
<dbReference type="GO" id="GO:0016746">
    <property type="term" value="F:acyltransferase activity"/>
    <property type="evidence" value="ECO:0007669"/>
    <property type="project" value="UniProtKB-KW"/>
</dbReference>
<organism evidence="4 5">
    <name type="scientific">Microbacterium rhizosphaerae</name>
    <dbReference type="NCBI Taxonomy" id="1678237"/>
    <lineage>
        <taxon>Bacteria</taxon>
        <taxon>Bacillati</taxon>
        <taxon>Actinomycetota</taxon>
        <taxon>Actinomycetes</taxon>
        <taxon>Micrococcales</taxon>
        <taxon>Microbacteriaceae</taxon>
        <taxon>Microbacterium</taxon>
    </lineage>
</organism>
<evidence type="ECO:0000313" key="4">
    <source>
        <dbReference type="EMBL" id="WPR88844.1"/>
    </source>
</evidence>